<dbReference type="InterPro" id="IPR015421">
    <property type="entry name" value="PyrdxlP-dep_Trfase_major"/>
</dbReference>
<accession>E0E2Z0</accession>
<dbReference type="RefSeq" id="WP_007789378.1">
    <property type="nucleotide sequence ID" value="NZ_ADGQ01000050.1"/>
</dbReference>
<dbReference type="PANTHER" id="PTHR48097:SF5">
    <property type="entry name" value="LOW SPECIFICITY L-THREONINE ALDOLASE"/>
    <property type="match status" value="1"/>
</dbReference>
<dbReference type="GeneID" id="84800623"/>
<dbReference type="SUPFAM" id="SSF53383">
    <property type="entry name" value="PLP-dependent transferases"/>
    <property type="match status" value="1"/>
</dbReference>
<dbReference type="STRING" id="596315.HMPREF0634_1129"/>
<dbReference type="PANTHER" id="PTHR48097">
    <property type="entry name" value="L-THREONINE ALDOLASE-RELATED"/>
    <property type="match status" value="1"/>
</dbReference>
<dbReference type="Gene3D" id="3.90.1150.10">
    <property type="entry name" value="Aspartate Aminotransferase, domain 1"/>
    <property type="match status" value="1"/>
</dbReference>
<proteinExistence type="inferred from homology"/>
<keyword evidence="6" id="KW-1185">Reference proteome</keyword>
<dbReference type="GO" id="GO:0016829">
    <property type="term" value="F:lyase activity"/>
    <property type="evidence" value="ECO:0007669"/>
    <property type="project" value="UniProtKB-KW"/>
</dbReference>
<name>E0E2Z0_9FIRM</name>
<dbReference type="Proteomes" id="UP000003244">
    <property type="component" value="Unassembled WGS sequence"/>
</dbReference>
<dbReference type="eggNOG" id="COG2008">
    <property type="taxonomic scope" value="Bacteria"/>
</dbReference>
<keyword evidence="5" id="KW-0456">Lyase</keyword>
<evidence type="ECO:0000256" key="1">
    <source>
        <dbReference type="ARBA" id="ARBA00001933"/>
    </source>
</evidence>
<dbReference type="Gene3D" id="3.40.640.10">
    <property type="entry name" value="Type I PLP-dependent aspartate aminotransferase-like (Major domain)"/>
    <property type="match status" value="1"/>
</dbReference>
<comment type="caution">
    <text evidence="5">The sequence shown here is derived from an EMBL/GenBank/DDBJ whole genome shotgun (WGS) entry which is preliminary data.</text>
</comment>
<dbReference type="InterPro" id="IPR015424">
    <property type="entry name" value="PyrdxlP-dep_Trfase"/>
</dbReference>
<sequence length="350" mass="39570">MLRFENDYLEGCLPGLLDRLVKTNMEQTAGYRLDEYCDSATEKIRQACKSNDLDVHYFVGGTQANLTVISSIMRPHEGVISPVLGHVNIHECGAIEGIGHKVITVSNGDEVLDNEAKLYPTSLDKYLSNFFGHWDWHRAQPGAVYISHPTERGVLYTRQELIEIKTICDRFNLPLFVDGARLSYALASEENDISLEDLSRYSDVFYIGGTKCGAMFGEAVCFTNDKYNKGFACLSKSKGAIMAKGRLLGVQFEYLFTDDVYTKSSIEACKYALEIKEAFLNKNIKFLSNSYTNQQFPILTKEQQKVFDDRGISYTTESYEEDNSNGLRFCTSWASKREDIDYLLETIASL</sequence>
<keyword evidence="3" id="KW-0663">Pyridoxal phosphate</keyword>
<dbReference type="EMBL" id="ADGQ01000050">
    <property type="protein sequence ID" value="EFM64738.1"/>
    <property type="molecule type" value="Genomic_DNA"/>
</dbReference>
<feature type="domain" description="Aromatic amino acid beta-eliminating lyase/threonine aldolase" evidence="4">
    <location>
        <begin position="57"/>
        <end position="271"/>
    </location>
</feature>
<evidence type="ECO:0000259" key="4">
    <source>
        <dbReference type="Pfam" id="PF01212"/>
    </source>
</evidence>
<dbReference type="OrthoDB" id="9774495at2"/>
<dbReference type="Pfam" id="PF01212">
    <property type="entry name" value="Beta_elim_lyase"/>
    <property type="match status" value="1"/>
</dbReference>
<evidence type="ECO:0000256" key="3">
    <source>
        <dbReference type="ARBA" id="ARBA00022898"/>
    </source>
</evidence>
<dbReference type="InterPro" id="IPR015422">
    <property type="entry name" value="PyrdxlP-dep_Trfase_small"/>
</dbReference>
<gene>
    <name evidence="5" type="ORF">HMPREF0634_1129</name>
</gene>
<evidence type="ECO:0000313" key="5">
    <source>
        <dbReference type="EMBL" id="EFM64738.1"/>
    </source>
</evidence>
<dbReference type="GO" id="GO:0006520">
    <property type="term" value="P:amino acid metabolic process"/>
    <property type="evidence" value="ECO:0007669"/>
    <property type="project" value="InterPro"/>
</dbReference>
<dbReference type="AlphaFoldDB" id="E0E2Z0"/>
<reference evidence="5 6" key="1">
    <citation type="submission" date="2010-08" db="EMBL/GenBank/DDBJ databases">
        <authorList>
            <person name="Harkins D.M."/>
            <person name="Madupu R."/>
            <person name="Durkin A.S."/>
            <person name="Torralba M."/>
            <person name="Methe B."/>
            <person name="Sutton G.G."/>
            <person name="Nelson K.E."/>
        </authorList>
    </citation>
    <scope>NUCLEOTIDE SEQUENCE [LARGE SCALE GENOMIC DNA]</scope>
    <source>
        <strain evidence="5 6">DSM 17678</strain>
    </source>
</reference>
<evidence type="ECO:0000313" key="6">
    <source>
        <dbReference type="Proteomes" id="UP000003244"/>
    </source>
</evidence>
<comment type="cofactor">
    <cofactor evidence="1">
        <name>pyridoxal 5'-phosphate</name>
        <dbReference type="ChEBI" id="CHEBI:597326"/>
    </cofactor>
</comment>
<dbReference type="InterPro" id="IPR001597">
    <property type="entry name" value="ArAA_b-elim_lyase/Thr_aldolase"/>
</dbReference>
<protein>
    <submittedName>
        <fullName evidence="5">Beta-eliminating lyase</fullName>
    </submittedName>
</protein>
<organism evidence="5 6">
    <name type="scientific">Peptostreptococcus stomatis DSM 17678</name>
    <dbReference type="NCBI Taxonomy" id="596315"/>
    <lineage>
        <taxon>Bacteria</taxon>
        <taxon>Bacillati</taxon>
        <taxon>Bacillota</taxon>
        <taxon>Clostridia</taxon>
        <taxon>Peptostreptococcales</taxon>
        <taxon>Peptostreptococcaceae</taxon>
        <taxon>Peptostreptococcus</taxon>
    </lineage>
</organism>
<evidence type="ECO:0000256" key="2">
    <source>
        <dbReference type="ARBA" id="ARBA00006966"/>
    </source>
</evidence>
<comment type="similarity">
    <text evidence="2">Belongs to the threonine aldolase family.</text>
</comment>